<dbReference type="PANTHER" id="PTHR38342">
    <property type="entry name" value="SLR5037 PROTEIN"/>
    <property type="match status" value="1"/>
</dbReference>
<dbReference type="Pfam" id="PF03625">
    <property type="entry name" value="DUF302"/>
    <property type="match status" value="1"/>
</dbReference>
<dbReference type="InterPro" id="IPR005180">
    <property type="entry name" value="DUF302"/>
</dbReference>
<sequence length="194" mass="20790">MSRKDKIGSQRRRVLQGLGAVLGAGAFTTTASADEQESKNADEGRDTTNQDNAHKNEEFCFPDNGLVTIEGGTSVEATVACIERAIEDDDPMVITTVDHAENAASVGEDLRSTTLQMFGNPAAGTPLMQETQSVGIDLPQKMLVWEDENGDVNVTYNDPEYVATRHGIDGQKELLNMISDALATLAESGQNGTE</sequence>
<dbReference type="RefSeq" id="WP_084383866.1">
    <property type="nucleotide sequence ID" value="NZ_LTAZ01000015.1"/>
</dbReference>
<evidence type="ECO:0000313" key="4">
    <source>
        <dbReference type="Proteomes" id="UP000075321"/>
    </source>
</evidence>
<evidence type="ECO:0000256" key="1">
    <source>
        <dbReference type="SAM" id="MobiDB-lite"/>
    </source>
</evidence>
<dbReference type="SUPFAM" id="SSF103247">
    <property type="entry name" value="TT1751-like"/>
    <property type="match status" value="1"/>
</dbReference>
<dbReference type="Proteomes" id="UP000075321">
    <property type="component" value="Unassembled WGS sequence"/>
</dbReference>
<proteinExistence type="predicted"/>
<evidence type="ECO:0000313" key="3">
    <source>
        <dbReference type="EMBL" id="KYH24189.1"/>
    </source>
</evidence>
<dbReference type="CDD" id="cd14797">
    <property type="entry name" value="DUF302"/>
    <property type="match status" value="1"/>
</dbReference>
<evidence type="ECO:0000259" key="2">
    <source>
        <dbReference type="Pfam" id="PF03625"/>
    </source>
</evidence>
<dbReference type="AlphaFoldDB" id="A0A151A999"/>
<gene>
    <name evidence="3" type="ORF">HAPAU_36600</name>
</gene>
<feature type="domain" description="DUF302" evidence="2">
    <location>
        <begin position="97"/>
        <end position="159"/>
    </location>
</feature>
<dbReference type="InterPro" id="IPR006311">
    <property type="entry name" value="TAT_signal"/>
</dbReference>
<keyword evidence="4" id="KW-1185">Reference proteome</keyword>
<accession>A0A151A999</accession>
<dbReference type="EMBL" id="LTAZ01000015">
    <property type="protein sequence ID" value="KYH24189.1"/>
    <property type="molecule type" value="Genomic_DNA"/>
</dbReference>
<organism evidence="3 4">
    <name type="scientific">Halalkalicoccus paucihalophilus</name>
    <dbReference type="NCBI Taxonomy" id="1008153"/>
    <lineage>
        <taxon>Archaea</taxon>
        <taxon>Methanobacteriati</taxon>
        <taxon>Methanobacteriota</taxon>
        <taxon>Stenosarchaea group</taxon>
        <taxon>Halobacteria</taxon>
        <taxon>Halobacteriales</taxon>
        <taxon>Halococcaceae</taxon>
        <taxon>Halalkalicoccus</taxon>
    </lineage>
</organism>
<dbReference type="PANTHER" id="PTHR38342:SF2">
    <property type="entry name" value="INNER MEMBRANE OR EXPORTED"/>
    <property type="match status" value="1"/>
</dbReference>
<comment type="caution">
    <text evidence="3">The sequence shown here is derived from an EMBL/GenBank/DDBJ whole genome shotgun (WGS) entry which is preliminary data.</text>
</comment>
<dbReference type="InterPro" id="IPR035923">
    <property type="entry name" value="TT1751-like_sf"/>
</dbReference>
<feature type="region of interest" description="Disordered" evidence="1">
    <location>
        <begin position="28"/>
        <end position="59"/>
    </location>
</feature>
<feature type="compositionally biased region" description="Basic and acidic residues" evidence="1">
    <location>
        <begin position="36"/>
        <end position="58"/>
    </location>
</feature>
<name>A0A151A999_9EURY</name>
<dbReference type="Gene3D" id="3.30.310.70">
    <property type="entry name" value="TT1751-like domain"/>
    <property type="match status" value="1"/>
</dbReference>
<dbReference type="PATRIC" id="fig|1008153.3.peg.3882"/>
<reference evidence="3 4" key="1">
    <citation type="submission" date="2016-02" db="EMBL/GenBank/DDBJ databases">
        <title>Genome sequence of Halalkalicoccus paucihalophilus DSM 24557.</title>
        <authorList>
            <person name="Poehlein A."/>
            <person name="Daniel R."/>
        </authorList>
    </citation>
    <scope>NUCLEOTIDE SEQUENCE [LARGE SCALE GENOMIC DNA]</scope>
    <source>
        <strain evidence="3 4">DSM 24557</strain>
    </source>
</reference>
<dbReference type="OrthoDB" id="157520at2157"/>
<dbReference type="PROSITE" id="PS51318">
    <property type="entry name" value="TAT"/>
    <property type="match status" value="1"/>
</dbReference>
<protein>
    <submittedName>
        <fullName evidence="3">Camphor resistance protein CrcB</fullName>
    </submittedName>
</protein>